<dbReference type="InterPro" id="IPR000182">
    <property type="entry name" value="GNAT_dom"/>
</dbReference>
<proteinExistence type="predicted"/>
<dbReference type="PROSITE" id="PS51186">
    <property type="entry name" value="GNAT"/>
    <property type="match status" value="1"/>
</dbReference>
<dbReference type="InterPro" id="IPR016181">
    <property type="entry name" value="Acyl_CoA_acyltransferase"/>
</dbReference>
<dbReference type="InterPro" id="IPR050276">
    <property type="entry name" value="MshD_Acetyltransferase"/>
</dbReference>
<dbReference type="EMBL" id="OZ024668">
    <property type="protein sequence ID" value="CAK9890016.1"/>
    <property type="molecule type" value="Genomic_DNA"/>
</dbReference>
<sequence length="146" mass="16461">MKVRPATDSDRAALFDLHRAAFHALIEETWGWDEGWQRSNFAAEFARTTTSVLEADGQIVGYLQVLDEEDRIYVQNIAIAAAFQGEGIGTHLLEELKLNAARRKVPLQLGVLRTNTSAQRLYERLGFRWTGETSTHIEMSWAANGQ</sequence>
<dbReference type="Proteomes" id="UP000326595">
    <property type="component" value="Chromosome"/>
</dbReference>
<dbReference type="RefSeq" id="WP_038995970.1">
    <property type="nucleotide sequence ID" value="NZ_OZ024668.1"/>
</dbReference>
<dbReference type="GO" id="GO:0004145">
    <property type="term" value="F:diamine N-acetyltransferase activity"/>
    <property type="evidence" value="ECO:0007669"/>
    <property type="project" value="UniProtKB-EC"/>
</dbReference>
<feature type="domain" description="N-acetyltransferase" evidence="1">
    <location>
        <begin position="1"/>
        <end position="144"/>
    </location>
</feature>
<evidence type="ECO:0000313" key="3">
    <source>
        <dbReference type="EMBL" id="VVN19879.1"/>
    </source>
</evidence>
<dbReference type="PANTHER" id="PTHR43617">
    <property type="entry name" value="L-AMINO ACID N-ACETYLTRANSFERASE"/>
    <property type="match status" value="1"/>
</dbReference>
<keyword evidence="2" id="KW-0808">Transferase</keyword>
<dbReference type="EC" id="2.3.1.57" evidence="2"/>
<reference evidence="2 4" key="2">
    <citation type="submission" date="2024-03" db="EMBL/GenBank/DDBJ databases">
        <authorList>
            <person name="Alaster D. Moffat"/>
            <person name="Govind Chandra"/>
            <person name="Andrew W. Truman"/>
        </authorList>
    </citation>
    <scope>NUCLEOTIDE SEQUENCE [LARGE SCALE GENOMIC DNA]</scope>
    <source>
        <strain evidence="2">PS652</strain>
    </source>
</reference>
<dbReference type="EMBL" id="CABVHG010000029">
    <property type="protein sequence ID" value="VVN19879.1"/>
    <property type="molecule type" value="Genomic_DNA"/>
</dbReference>
<accession>A0A5E6VX68</accession>
<organism evidence="3">
    <name type="scientific">Pseudomonas fluorescens</name>
    <dbReference type="NCBI Taxonomy" id="294"/>
    <lineage>
        <taxon>Bacteria</taxon>
        <taxon>Pseudomonadati</taxon>
        <taxon>Pseudomonadota</taxon>
        <taxon>Gammaproteobacteria</taxon>
        <taxon>Pseudomonadales</taxon>
        <taxon>Pseudomonadaceae</taxon>
        <taxon>Pseudomonas</taxon>
    </lineage>
</organism>
<dbReference type="Gene3D" id="3.40.630.30">
    <property type="match status" value="1"/>
</dbReference>
<dbReference type="AlphaFoldDB" id="A0A5E6VX68"/>
<evidence type="ECO:0000313" key="4">
    <source>
        <dbReference type="Proteomes" id="UP000326595"/>
    </source>
</evidence>
<name>A0A5E6VX68_PSEFL</name>
<evidence type="ECO:0000259" key="1">
    <source>
        <dbReference type="PROSITE" id="PS51186"/>
    </source>
</evidence>
<gene>
    <name evidence="2" type="primary">bltD</name>
    <name evidence="2" type="ORF">PS652_02849</name>
    <name evidence="3" type="ORF">PS652_04266</name>
</gene>
<reference evidence="3" key="1">
    <citation type="submission" date="2019-09" db="EMBL/GenBank/DDBJ databases">
        <authorList>
            <person name="Chandra G."/>
            <person name="Truman W A."/>
        </authorList>
    </citation>
    <scope>NUCLEOTIDE SEQUENCE [LARGE SCALE GENOMIC DNA]</scope>
    <source>
        <strain evidence="3">PS652</strain>
    </source>
</reference>
<keyword evidence="2" id="KW-0012">Acyltransferase</keyword>
<dbReference type="Pfam" id="PF13508">
    <property type="entry name" value="Acetyltransf_7"/>
    <property type="match status" value="1"/>
</dbReference>
<protein>
    <submittedName>
        <fullName evidence="2">Spermine/spermidine acetyltransferase</fullName>
        <ecNumber evidence="2">2.3.1.57</ecNumber>
    </submittedName>
</protein>
<evidence type="ECO:0000313" key="2">
    <source>
        <dbReference type="EMBL" id="CAK9890016.1"/>
    </source>
</evidence>
<dbReference type="CDD" id="cd04301">
    <property type="entry name" value="NAT_SF"/>
    <property type="match status" value="1"/>
</dbReference>
<dbReference type="SUPFAM" id="SSF55729">
    <property type="entry name" value="Acyl-CoA N-acyltransferases (Nat)"/>
    <property type="match status" value="1"/>
</dbReference>